<dbReference type="GO" id="GO:0005524">
    <property type="term" value="F:ATP binding"/>
    <property type="evidence" value="ECO:0007669"/>
    <property type="project" value="UniProtKB-KW"/>
</dbReference>
<keyword evidence="7" id="KW-1185">Reference proteome</keyword>
<protein>
    <submittedName>
        <fullName evidence="6">Cancer-related nucleoside-triphosphatase</fullName>
    </submittedName>
</protein>
<evidence type="ECO:0000256" key="3">
    <source>
        <dbReference type="ARBA" id="ARBA00022840"/>
    </source>
</evidence>
<dbReference type="GO" id="GO:0017111">
    <property type="term" value="F:ribonucleoside triphosphate phosphatase activity"/>
    <property type="evidence" value="ECO:0007669"/>
    <property type="project" value="InterPro"/>
</dbReference>
<keyword evidence="3" id="KW-0067">ATP-binding</keyword>
<dbReference type="EMBL" id="JAFHDT010000009">
    <property type="protein sequence ID" value="KAI7805458.1"/>
    <property type="molecule type" value="Genomic_DNA"/>
</dbReference>
<dbReference type="SMART" id="SM00382">
    <property type="entry name" value="AAA"/>
    <property type="match status" value="1"/>
</dbReference>
<sequence>MLSPQVTPSALRHHHAAGSNSTQGTCWHPDDVQQQESPLVMKHVFLTGPPGVGKTTLVKKVCEAVVSAGVTINGFYTEEVRESGRRVGFDVVTVTGDRGRLSRVSSEPAAGRHEYRVGQYAVDLQSFESLVLPLFRDTREGSRRVFVIDEIGKMELFSQAFIRAVRQTLDASSCSIVGTIPVPKGKPLALVEEVRGRQDIKIFMVTKENRDSLCDDIVSALQECLK</sequence>
<gene>
    <name evidence="6" type="ORF">IRJ41_008258</name>
</gene>
<dbReference type="PANTHER" id="PTHR43146">
    <property type="entry name" value="CANCER-RELATED NUCLEOSIDE-TRIPHOSPHATASE"/>
    <property type="match status" value="1"/>
</dbReference>
<name>A0A9W7WNK3_TRIRA</name>
<evidence type="ECO:0000259" key="5">
    <source>
        <dbReference type="SMART" id="SM00382"/>
    </source>
</evidence>
<dbReference type="InterPro" id="IPR003593">
    <property type="entry name" value="AAA+_ATPase"/>
</dbReference>
<keyword evidence="2" id="KW-0378">Hydrolase</keyword>
<dbReference type="CDD" id="cd19482">
    <property type="entry name" value="RecA-like_Thep1"/>
    <property type="match status" value="1"/>
</dbReference>
<feature type="region of interest" description="Disordered" evidence="4">
    <location>
        <begin position="1"/>
        <end position="30"/>
    </location>
</feature>
<comment type="caution">
    <text evidence="6">The sequence shown here is derived from an EMBL/GenBank/DDBJ whole genome shotgun (WGS) entry which is preliminary data.</text>
</comment>
<keyword evidence="1" id="KW-0547">Nucleotide-binding</keyword>
<dbReference type="HAMAP" id="MF_00796">
    <property type="entry name" value="NTPase_1"/>
    <property type="match status" value="1"/>
</dbReference>
<dbReference type="Proteomes" id="UP001059041">
    <property type="component" value="Linkage Group LG9"/>
</dbReference>
<proteinExistence type="inferred from homology"/>
<evidence type="ECO:0000256" key="1">
    <source>
        <dbReference type="ARBA" id="ARBA00022741"/>
    </source>
</evidence>
<dbReference type="Pfam" id="PF03266">
    <property type="entry name" value="NTPase_1"/>
    <property type="match status" value="1"/>
</dbReference>
<dbReference type="InterPro" id="IPR027417">
    <property type="entry name" value="P-loop_NTPase"/>
</dbReference>
<evidence type="ECO:0000256" key="2">
    <source>
        <dbReference type="ARBA" id="ARBA00022801"/>
    </source>
</evidence>
<organism evidence="6 7">
    <name type="scientific">Triplophysa rosa</name>
    <name type="common">Cave loach</name>
    <dbReference type="NCBI Taxonomy" id="992332"/>
    <lineage>
        <taxon>Eukaryota</taxon>
        <taxon>Metazoa</taxon>
        <taxon>Chordata</taxon>
        <taxon>Craniata</taxon>
        <taxon>Vertebrata</taxon>
        <taxon>Euteleostomi</taxon>
        <taxon>Actinopterygii</taxon>
        <taxon>Neopterygii</taxon>
        <taxon>Teleostei</taxon>
        <taxon>Ostariophysi</taxon>
        <taxon>Cypriniformes</taxon>
        <taxon>Nemacheilidae</taxon>
        <taxon>Triplophysa</taxon>
    </lineage>
</organism>
<feature type="domain" description="AAA+ ATPase" evidence="5">
    <location>
        <begin position="40"/>
        <end position="203"/>
    </location>
</feature>
<dbReference type="NCBIfam" id="NF010248">
    <property type="entry name" value="PRK13695.1"/>
    <property type="match status" value="1"/>
</dbReference>
<dbReference type="SUPFAM" id="SSF52540">
    <property type="entry name" value="P-loop containing nucleoside triphosphate hydrolases"/>
    <property type="match status" value="1"/>
</dbReference>
<reference evidence="6" key="1">
    <citation type="submission" date="2021-02" db="EMBL/GenBank/DDBJ databases">
        <title>Comparative genomics reveals that relaxation of natural selection precedes convergent phenotypic evolution of cavefish.</title>
        <authorList>
            <person name="Peng Z."/>
        </authorList>
    </citation>
    <scope>NUCLEOTIDE SEQUENCE</scope>
    <source>
        <tissue evidence="6">Muscle</tissue>
    </source>
</reference>
<evidence type="ECO:0000256" key="4">
    <source>
        <dbReference type="SAM" id="MobiDB-lite"/>
    </source>
</evidence>
<dbReference type="Gene3D" id="3.40.50.300">
    <property type="entry name" value="P-loop containing nucleotide triphosphate hydrolases"/>
    <property type="match status" value="1"/>
</dbReference>
<dbReference type="InterPro" id="IPR004948">
    <property type="entry name" value="Nuc-triphosphatase_THEP1"/>
</dbReference>
<accession>A0A9W7WNK3</accession>
<dbReference type="PANTHER" id="PTHR43146:SF1">
    <property type="entry name" value="CANCER-RELATED NUCLEOSIDE-TRIPHOSPHATASE"/>
    <property type="match status" value="1"/>
</dbReference>
<dbReference type="AlphaFoldDB" id="A0A9W7WNK3"/>
<evidence type="ECO:0000313" key="7">
    <source>
        <dbReference type="Proteomes" id="UP001059041"/>
    </source>
</evidence>
<evidence type="ECO:0000313" key="6">
    <source>
        <dbReference type="EMBL" id="KAI7805458.1"/>
    </source>
</evidence>